<dbReference type="Pfam" id="PF18914">
    <property type="entry name" value="DUF5666"/>
    <property type="match status" value="1"/>
</dbReference>
<evidence type="ECO:0000256" key="1">
    <source>
        <dbReference type="SAM" id="MobiDB-lite"/>
    </source>
</evidence>
<proteinExistence type="predicted"/>
<feature type="domain" description="DUF5666" evidence="3">
    <location>
        <begin position="73"/>
        <end position="138"/>
    </location>
</feature>
<evidence type="ECO:0000313" key="4">
    <source>
        <dbReference type="EMBL" id="GAA0622863.1"/>
    </source>
</evidence>
<organism evidence="4 5">
    <name type="scientific">Sporichthya brevicatena</name>
    <dbReference type="NCBI Taxonomy" id="171442"/>
    <lineage>
        <taxon>Bacteria</taxon>
        <taxon>Bacillati</taxon>
        <taxon>Actinomycetota</taxon>
        <taxon>Actinomycetes</taxon>
        <taxon>Sporichthyales</taxon>
        <taxon>Sporichthyaceae</taxon>
        <taxon>Sporichthya</taxon>
    </lineage>
</organism>
<reference evidence="5" key="1">
    <citation type="journal article" date="2019" name="Int. J. Syst. Evol. Microbiol.">
        <title>The Global Catalogue of Microorganisms (GCM) 10K type strain sequencing project: providing services to taxonomists for standard genome sequencing and annotation.</title>
        <authorList>
            <consortium name="The Broad Institute Genomics Platform"/>
            <consortium name="The Broad Institute Genome Sequencing Center for Infectious Disease"/>
            <person name="Wu L."/>
            <person name="Ma J."/>
        </authorList>
    </citation>
    <scope>NUCLEOTIDE SEQUENCE [LARGE SCALE GENOMIC DNA]</scope>
    <source>
        <strain evidence="5">JCM 10671</strain>
    </source>
</reference>
<accession>A0ABP3S0Q4</accession>
<keyword evidence="2" id="KW-0732">Signal</keyword>
<feature type="signal peptide" evidence="2">
    <location>
        <begin position="1"/>
        <end position="25"/>
    </location>
</feature>
<dbReference type="InterPro" id="IPR043724">
    <property type="entry name" value="DUF5666"/>
</dbReference>
<name>A0ABP3S0Q4_9ACTN</name>
<evidence type="ECO:0000256" key="2">
    <source>
        <dbReference type="SAM" id="SignalP"/>
    </source>
</evidence>
<dbReference type="EMBL" id="BAAAHE010000021">
    <property type="protein sequence ID" value="GAA0622863.1"/>
    <property type="molecule type" value="Genomic_DNA"/>
</dbReference>
<evidence type="ECO:0000313" key="5">
    <source>
        <dbReference type="Proteomes" id="UP001500957"/>
    </source>
</evidence>
<comment type="caution">
    <text evidence="4">The sequence shown here is derived from an EMBL/GenBank/DDBJ whole genome shotgun (WGS) entry which is preliminary data.</text>
</comment>
<protein>
    <recommendedName>
        <fullName evidence="3">DUF5666 domain-containing protein</fullName>
    </recommendedName>
</protein>
<feature type="chain" id="PRO_5047006866" description="DUF5666 domain-containing protein" evidence="2">
    <location>
        <begin position="26"/>
        <end position="141"/>
    </location>
</feature>
<feature type="compositionally biased region" description="Basic residues" evidence="1">
    <location>
        <begin position="47"/>
        <end position="62"/>
    </location>
</feature>
<keyword evidence="5" id="KW-1185">Reference proteome</keyword>
<sequence>MNGKTLLISGVLTLGLLAPAAPAVAAPADGGPGLGGLIGNLFDRDDHKKHKKHQKDRKKKSDRRNVSYFRIDGEIRSVDRADRKIVVDLGKRNRTVHVAKDAKIWRDGDRVNLRDLRRGDDVKVSGEKRNGRYVAKRIVAD</sequence>
<dbReference type="RefSeq" id="WP_344605609.1">
    <property type="nucleotide sequence ID" value="NZ_BAAAHE010000021.1"/>
</dbReference>
<dbReference type="Proteomes" id="UP001500957">
    <property type="component" value="Unassembled WGS sequence"/>
</dbReference>
<evidence type="ECO:0000259" key="3">
    <source>
        <dbReference type="Pfam" id="PF18914"/>
    </source>
</evidence>
<gene>
    <name evidence="4" type="ORF">GCM10009547_27310</name>
</gene>
<feature type="region of interest" description="Disordered" evidence="1">
    <location>
        <begin position="40"/>
        <end position="65"/>
    </location>
</feature>